<comment type="caution">
    <text evidence="2">The sequence shown here is derived from an EMBL/GenBank/DDBJ whole genome shotgun (WGS) entry which is preliminary data.</text>
</comment>
<evidence type="ECO:0000256" key="1">
    <source>
        <dbReference type="SAM" id="MobiDB-lite"/>
    </source>
</evidence>
<evidence type="ECO:0000313" key="2">
    <source>
        <dbReference type="EMBL" id="TKR64717.1"/>
    </source>
</evidence>
<feature type="region of interest" description="Disordered" evidence="1">
    <location>
        <begin position="120"/>
        <end position="144"/>
    </location>
</feature>
<reference evidence="2 3" key="1">
    <citation type="journal article" date="2015" name="Genome Biol.">
        <title>Comparative genomics of Steinernema reveals deeply conserved gene regulatory networks.</title>
        <authorList>
            <person name="Dillman A.R."/>
            <person name="Macchietto M."/>
            <person name="Porter C.F."/>
            <person name="Rogers A."/>
            <person name="Williams B."/>
            <person name="Antoshechkin I."/>
            <person name="Lee M.M."/>
            <person name="Goodwin Z."/>
            <person name="Lu X."/>
            <person name="Lewis E.E."/>
            <person name="Goodrich-Blair H."/>
            <person name="Stock S.P."/>
            <person name="Adams B.J."/>
            <person name="Sternberg P.W."/>
            <person name="Mortazavi A."/>
        </authorList>
    </citation>
    <scope>NUCLEOTIDE SEQUENCE [LARGE SCALE GENOMIC DNA]</scope>
    <source>
        <strain evidence="2 3">ALL</strain>
    </source>
</reference>
<dbReference type="AlphaFoldDB" id="A0A4U5M741"/>
<keyword evidence="3" id="KW-1185">Reference proteome</keyword>
<feature type="compositionally biased region" description="Basic and acidic residues" evidence="1">
    <location>
        <begin position="130"/>
        <end position="144"/>
    </location>
</feature>
<organism evidence="2 3">
    <name type="scientific">Steinernema carpocapsae</name>
    <name type="common">Entomopathogenic nematode</name>
    <dbReference type="NCBI Taxonomy" id="34508"/>
    <lineage>
        <taxon>Eukaryota</taxon>
        <taxon>Metazoa</taxon>
        <taxon>Ecdysozoa</taxon>
        <taxon>Nematoda</taxon>
        <taxon>Chromadorea</taxon>
        <taxon>Rhabditida</taxon>
        <taxon>Tylenchina</taxon>
        <taxon>Panagrolaimomorpha</taxon>
        <taxon>Strongyloidoidea</taxon>
        <taxon>Steinernematidae</taxon>
        <taxon>Steinernema</taxon>
    </lineage>
</organism>
<reference evidence="2 3" key="2">
    <citation type="journal article" date="2019" name="G3 (Bethesda)">
        <title>Hybrid Assembly of the Genome of the Entomopathogenic Nematode Steinernema carpocapsae Identifies the X-Chromosome.</title>
        <authorList>
            <person name="Serra L."/>
            <person name="Macchietto M."/>
            <person name="Macias-Munoz A."/>
            <person name="McGill C.J."/>
            <person name="Rodriguez I.M."/>
            <person name="Rodriguez B."/>
            <person name="Murad R."/>
            <person name="Mortazavi A."/>
        </authorList>
    </citation>
    <scope>NUCLEOTIDE SEQUENCE [LARGE SCALE GENOMIC DNA]</scope>
    <source>
        <strain evidence="2 3">ALL</strain>
    </source>
</reference>
<evidence type="ECO:0000313" key="3">
    <source>
        <dbReference type="Proteomes" id="UP000298663"/>
    </source>
</evidence>
<sequence>MRLVGVAGTITKKRAEFRKIFLQFPPESGRTSTGSLAAHALRMHRSRHPLVPPFFWTTLYKSDANRRHPTIVGRIKRGHESSFPDRRRCMLDKTQKIDRSQPLKAFRRFVSATRFVSVNDLKRHKQQPTTRDRSKGKNDFSTKSDTLRAHSDGFCNTIAHRYLQT</sequence>
<proteinExistence type="predicted"/>
<name>A0A4U5M741_STECR</name>
<protein>
    <submittedName>
        <fullName evidence="2">Uncharacterized protein</fullName>
    </submittedName>
</protein>
<dbReference type="EMBL" id="AZBU02000009">
    <property type="protein sequence ID" value="TKR64717.1"/>
    <property type="molecule type" value="Genomic_DNA"/>
</dbReference>
<accession>A0A4U5M741</accession>
<dbReference type="Proteomes" id="UP000298663">
    <property type="component" value="Unassembled WGS sequence"/>
</dbReference>
<gene>
    <name evidence="2" type="ORF">L596_025207</name>
</gene>